<name>A0A8H6N597_9PEZI</name>
<evidence type="ECO:0000313" key="3">
    <source>
        <dbReference type="EMBL" id="KAF6820006.1"/>
    </source>
</evidence>
<proteinExistence type="predicted"/>
<protein>
    <submittedName>
        <fullName evidence="3">Uncharacterized protein</fullName>
    </submittedName>
</protein>
<keyword evidence="4" id="KW-1185">Reference proteome</keyword>
<comment type="caution">
    <text evidence="3">The sequence shown here is derived from an EMBL/GenBank/DDBJ whole genome shotgun (WGS) entry which is preliminary data.</text>
</comment>
<organism evidence="3 4">
    <name type="scientific">Colletotrichum sojae</name>
    <dbReference type="NCBI Taxonomy" id="2175907"/>
    <lineage>
        <taxon>Eukaryota</taxon>
        <taxon>Fungi</taxon>
        <taxon>Dikarya</taxon>
        <taxon>Ascomycota</taxon>
        <taxon>Pezizomycotina</taxon>
        <taxon>Sordariomycetes</taxon>
        <taxon>Hypocreomycetidae</taxon>
        <taxon>Glomerellales</taxon>
        <taxon>Glomerellaceae</taxon>
        <taxon>Colletotrichum</taxon>
        <taxon>Colletotrichum orchidearum species complex</taxon>
    </lineage>
</organism>
<evidence type="ECO:0000256" key="1">
    <source>
        <dbReference type="SAM" id="Coils"/>
    </source>
</evidence>
<feature type="coiled-coil region" evidence="1">
    <location>
        <begin position="59"/>
        <end position="86"/>
    </location>
</feature>
<feature type="region of interest" description="Disordered" evidence="2">
    <location>
        <begin position="1"/>
        <end position="23"/>
    </location>
</feature>
<dbReference type="EMBL" id="WIGN01000007">
    <property type="protein sequence ID" value="KAF6820006.1"/>
    <property type="molecule type" value="Genomic_DNA"/>
</dbReference>
<sequence length="216" mass="23610">MQDTGKGGASAKPPPNSLADADDVKSPLFDLEEQIPVFQPGSQAMAMFVPLEHSLFDPFDALMTKAEQLKASLENMEKHSAAVQDNIMFIYERERRRILRHAKILEGANGIVETDVGISVQEEEAMMAFVDAPMPLDADYSTRYLSTYTAPNAPPECPPRQAAILWSLYNAGQELDQLAGYGAHAQGILDEYKKALAQELTSVVDKPAQDGNASQP</sequence>
<gene>
    <name evidence="3" type="ORF">CSOJ01_01074</name>
</gene>
<accession>A0A8H6N597</accession>
<keyword evidence="1" id="KW-0175">Coiled coil</keyword>
<reference evidence="3 4" key="1">
    <citation type="journal article" date="2020" name="Phytopathology">
        <title>Genome Sequence Resources of Colletotrichum truncatum, C. plurivorum, C. musicola, and C. sojae: Four Species Pathogenic to Soybean (Glycine max).</title>
        <authorList>
            <person name="Rogerio F."/>
            <person name="Boufleur T.R."/>
            <person name="Ciampi-Guillardi M."/>
            <person name="Sukno S.A."/>
            <person name="Thon M.R."/>
            <person name="Massola Junior N.S."/>
            <person name="Baroncelli R."/>
        </authorList>
    </citation>
    <scope>NUCLEOTIDE SEQUENCE [LARGE SCALE GENOMIC DNA]</scope>
    <source>
        <strain evidence="3 4">LFN0009</strain>
    </source>
</reference>
<dbReference type="AlphaFoldDB" id="A0A8H6N597"/>
<evidence type="ECO:0000313" key="4">
    <source>
        <dbReference type="Proteomes" id="UP000652219"/>
    </source>
</evidence>
<dbReference type="Proteomes" id="UP000652219">
    <property type="component" value="Unassembled WGS sequence"/>
</dbReference>
<evidence type="ECO:0000256" key="2">
    <source>
        <dbReference type="SAM" id="MobiDB-lite"/>
    </source>
</evidence>